<dbReference type="EMBL" id="CABFPH010000011">
    <property type="protein sequence ID" value="VUD70657.1"/>
    <property type="molecule type" value="Genomic_DNA"/>
</dbReference>
<dbReference type="NCBIfam" id="TIGR02594">
    <property type="entry name" value="TIGR02594 family protein"/>
    <property type="match status" value="1"/>
</dbReference>
<dbReference type="SUPFAM" id="SSF53955">
    <property type="entry name" value="Lysozyme-like"/>
    <property type="match status" value="1"/>
</dbReference>
<dbReference type="RefSeq" id="WP_142582225.1">
    <property type="nucleotide sequence ID" value="NZ_CABFPH010000011.1"/>
</dbReference>
<accession>A0A509E8Z0</accession>
<dbReference type="OrthoDB" id="5395100at2"/>
<dbReference type="InterPro" id="IPR038765">
    <property type="entry name" value="Papain-like_cys_pep_sf"/>
</dbReference>
<evidence type="ECO:0000313" key="4">
    <source>
        <dbReference type="Proteomes" id="UP000410984"/>
    </source>
</evidence>
<dbReference type="InterPro" id="IPR013423">
    <property type="entry name" value="CHP02594"/>
</dbReference>
<keyword evidence="4" id="KW-1185">Reference proteome</keyword>
<feature type="compositionally biased region" description="Pro residues" evidence="1">
    <location>
        <begin position="534"/>
        <end position="546"/>
    </location>
</feature>
<evidence type="ECO:0000259" key="2">
    <source>
        <dbReference type="Pfam" id="PF05257"/>
    </source>
</evidence>
<dbReference type="AlphaFoldDB" id="A0A509E8Z0"/>
<evidence type="ECO:0000256" key="1">
    <source>
        <dbReference type="SAM" id="MobiDB-lite"/>
    </source>
</evidence>
<sequence length="1239" mass="130134">MAAPVDTFVQAQAPSRDTSLQDLARSLSGLGGSLAGLVGQRDKQTEEEDKIRGEAAFWQSNGTGAADAVSKGLMPAQASPAFMRGWKQAEGTVAGGVLEQKFSAAYDAWEGKTSADPKAFDGFLQGFLKENVKTNDPDVLQGLLPKVRQLNANYLQRHIGDASKAATQGLLQASAAQDSQALEAANTAGLASRKGTDYEAVFKSIEANREAKLKLGANAQDYDKQVVVDGITAAAVQLRDPKILDFLDRKVPGTDYAWSNTPYGREQRQKTIDTLETMGRRSIGDDEKRRREEKAEAKDSVTRDTIAAITKDPRAPIPEELLARGEKVDPDFRINAIRWRDTIGKQGQTSDPEDLLAVTSDILNGGGLQRVQRAMRDGVFRNPEDLTRAYKLAEGMKEHGPALTAIFSSDQSKTIERTIRERTLRQNDRTAILDPDGMSDTGLAARHDYRMQILAWMAANPGADPIQQQEAISKIGAAILGRLGTNDDGDKTYDRAGLTGGNPFENREPAAPGAVEGGRSNPGATKVPNRSTPPGAPAVPPAPTPMPETDAMGSPIGGTEMTTDPGARPAHKRSTYDGAAAWFKSLSPESKAVVERKAAQAGIDVRQASQILYQQALDAGLIASDDDPTPVSRPKLAPVQPPAAPVQTVPATPAPGRQSSAEPGSMPPARAPDGTPIETASASTTTAPGAPDPTAEAVSGFQRVVSGAYSGQATFDGIKATLNGRTFTGPASPEQVARQFEGLDETNPKHRAALTAFLSKAAGQRIDPAKVPWCAAFVDSVLDASGRQTRGSLRAADFLDYGTATDQPTRGDVVVFKSMARGSSGHVGFVVGIEGDRVRYLAGNDDNKVQEDTLPLSKVAGFRRPPEAGTRGPFAVGARDGGGASKEVSAAFVRALSSTGKAAGTFAAPEVQADPRAARILDLVSGAELKGTEAGNYNAVYGNAAATEDLSRRTLDQTIAWSQSRGTSSSATGRYQFLASTLESLKSELKLSGSEPFSPALQDRMALALLNRRGFREWTVGKLTDDAFAANLAKEWASLPNPATGRSHYAGDGVNKALVSPSQVRAALTGTGAFPAARLEQAAQTLAKQAGGPEFTRKVRTMFGGGSGAGGQQAGPAVDAYANAPSPDLAARLRAANPDPVGNSAAVLAEVAPDLAAVIRRAQAENPKLRLAVVSRKGEAGAEVWPVDAEGRISFDPAQQDAVGAAVRRSATQLGFGVNIGGGLGGGRTHIEMAPTTRA</sequence>
<feature type="compositionally biased region" description="Low complexity" evidence="1">
    <location>
        <begin position="645"/>
        <end position="655"/>
    </location>
</feature>
<dbReference type="Proteomes" id="UP000410984">
    <property type="component" value="Unassembled WGS sequence"/>
</dbReference>
<protein>
    <recommendedName>
        <fullName evidence="2">Peptidase C51 domain-containing protein</fullName>
    </recommendedName>
</protein>
<evidence type="ECO:0000313" key="3">
    <source>
        <dbReference type="EMBL" id="VUD70657.1"/>
    </source>
</evidence>
<dbReference type="SUPFAM" id="SSF54001">
    <property type="entry name" value="Cysteine proteinases"/>
    <property type="match status" value="1"/>
</dbReference>
<feature type="region of interest" description="Disordered" evidence="1">
    <location>
        <begin position="624"/>
        <end position="695"/>
    </location>
</feature>
<dbReference type="Gene3D" id="1.10.530.10">
    <property type="match status" value="1"/>
</dbReference>
<name>A0A509E8Z0_9HYPH</name>
<dbReference type="Pfam" id="PF05257">
    <property type="entry name" value="CHAP"/>
    <property type="match status" value="1"/>
</dbReference>
<feature type="region of interest" description="Disordered" evidence="1">
    <location>
        <begin position="483"/>
        <end position="573"/>
    </location>
</feature>
<gene>
    <name evidence="3" type="ORF">MET9862_01229</name>
</gene>
<organism evidence="3 4">
    <name type="scientific">Methylobacterium symbioticum</name>
    <dbReference type="NCBI Taxonomy" id="2584084"/>
    <lineage>
        <taxon>Bacteria</taxon>
        <taxon>Pseudomonadati</taxon>
        <taxon>Pseudomonadota</taxon>
        <taxon>Alphaproteobacteria</taxon>
        <taxon>Hyphomicrobiales</taxon>
        <taxon>Methylobacteriaceae</taxon>
        <taxon>Methylobacterium</taxon>
    </lineage>
</organism>
<feature type="region of interest" description="Disordered" evidence="1">
    <location>
        <begin position="279"/>
        <end position="302"/>
    </location>
</feature>
<dbReference type="InterPro" id="IPR023346">
    <property type="entry name" value="Lysozyme-like_dom_sf"/>
</dbReference>
<feature type="domain" description="Peptidase C51" evidence="2">
    <location>
        <begin position="769"/>
        <end position="843"/>
    </location>
</feature>
<reference evidence="3 4" key="1">
    <citation type="submission" date="2019-06" db="EMBL/GenBank/DDBJ databases">
        <authorList>
            <person name="Rodrigo-Torres L."/>
            <person name="Arahal R. D."/>
            <person name="Lucena T."/>
        </authorList>
    </citation>
    <scope>NUCLEOTIDE SEQUENCE [LARGE SCALE GENOMIC DNA]</scope>
    <source>
        <strain evidence="3 4">SB0023/3</strain>
    </source>
</reference>
<dbReference type="InterPro" id="IPR007921">
    <property type="entry name" value="CHAP_dom"/>
</dbReference>
<feature type="compositionally biased region" description="Low complexity" evidence="1">
    <location>
        <begin position="675"/>
        <end position="695"/>
    </location>
</feature>
<proteinExistence type="predicted"/>